<dbReference type="GO" id="GO:0008270">
    <property type="term" value="F:zinc ion binding"/>
    <property type="evidence" value="ECO:0007669"/>
    <property type="project" value="UniProtKB-KW"/>
</dbReference>
<evidence type="ECO:0000256" key="2">
    <source>
        <dbReference type="ARBA" id="ARBA00022723"/>
    </source>
</evidence>
<keyword evidence="3" id="KW-0677">Repeat</keyword>
<dbReference type="Pfam" id="PF00651">
    <property type="entry name" value="BTB"/>
    <property type="match status" value="1"/>
</dbReference>
<feature type="region of interest" description="Disordered" evidence="10">
    <location>
        <begin position="688"/>
        <end position="710"/>
    </location>
</feature>
<evidence type="ECO:0000256" key="6">
    <source>
        <dbReference type="ARBA" id="ARBA00023015"/>
    </source>
</evidence>
<sequence>MHSEFERRHLEASILPKDLVDGGQRSSAVDYLSSHGSRELANLHRDIVGLQRELDLSVGQNVSPSQRGATTDLSTSSYALDPTTLPHDLSPYSQRDLDRAVYCAKTRENNVAGSGWGQHADGAGRGGGATLGLHPQDLAVIGMGSARDLVDMASLVRSTSTRDDSAHVRDVIHRPRDLQRALDALGPLGTATRTDVSDLTVAANTVTKGSSRSYSTSSRLLSSGSKRQGLVSGQTADIRTVGGANKTTSTSVNFLSLAASRDAMAMMGAQESSVGNCSSRMISSSDFSRQQAVETLFAPHESLVSTDTLTSSRERLYEMMKQYQFCDAVMATNLHSIKVHKAIICSASAYLCGVLSQTNMGKRGGRTLTVQFKADIPAPSLNAFIDFIYLGRVALSVKNARDLHVMARCLHMETLKKASEEVLWTANLNSDTDLNIPELLLLEQHVDRRDQACSANLPSPREAPATQDVGVVTDACHAVSTSSNVACQTESSPASAAVAISSSGLSGERRSAPNALWVGGLGTLSLNAKGTVSVRASGKSGGPHSPVTNTPETAAHLKSSSVVAATTNTTTIASATAPITNPHHKKQLASEACRSRSGAVSDLASSRPVEGRGSAINAVQADSSASRSVIKSRKRQTSCTSLDKDMTYPSPLPGQTVRTIHHSYGTRAAARTPAKDLVTPFPQALCKENGKSSASSLPKPKMETSGAGSAAILMSDEVWANRLR</sequence>
<name>A0A2T7PKB9_POMCA</name>
<dbReference type="PANTHER" id="PTHR46105:SF5">
    <property type="entry name" value="ZINC FINGER AND BTB DOMAIN-CONTAINING PROTEIN 44 ISOFORM X1"/>
    <property type="match status" value="1"/>
</dbReference>
<keyword evidence="5" id="KW-0862">Zinc</keyword>
<evidence type="ECO:0000256" key="8">
    <source>
        <dbReference type="ARBA" id="ARBA00023163"/>
    </source>
</evidence>
<feature type="region of interest" description="Disordered" evidence="10">
    <location>
        <begin position="599"/>
        <end position="654"/>
    </location>
</feature>
<evidence type="ECO:0000256" key="4">
    <source>
        <dbReference type="ARBA" id="ARBA00022771"/>
    </source>
</evidence>
<keyword evidence="6" id="KW-0805">Transcription regulation</keyword>
<keyword evidence="9" id="KW-0539">Nucleus</keyword>
<dbReference type="Gene3D" id="3.30.710.10">
    <property type="entry name" value="Potassium Channel Kv1.1, Chain A"/>
    <property type="match status" value="1"/>
</dbReference>
<evidence type="ECO:0000313" key="13">
    <source>
        <dbReference type="Proteomes" id="UP000245119"/>
    </source>
</evidence>
<dbReference type="InterPro" id="IPR000210">
    <property type="entry name" value="BTB/POZ_dom"/>
</dbReference>
<comment type="caution">
    <text evidence="12">The sequence shown here is derived from an EMBL/GenBank/DDBJ whole genome shotgun (WGS) entry which is preliminary data.</text>
</comment>
<dbReference type="OrthoDB" id="3066195at2759"/>
<accession>A0A2T7PKB9</accession>
<dbReference type="GO" id="GO:0000978">
    <property type="term" value="F:RNA polymerase II cis-regulatory region sequence-specific DNA binding"/>
    <property type="evidence" value="ECO:0007669"/>
    <property type="project" value="TreeGrafter"/>
</dbReference>
<feature type="compositionally biased region" description="Polar residues" evidence="10">
    <location>
        <begin position="620"/>
        <end position="629"/>
    </location>
</feature>
<dbReference type="SMART" id="SM00225">
    <property type="entry name" value="BTB"/>
    <property type="match status" value="1"/>
</dbReference>
<feature type="domain" description="BTB" evidence="11">
    <location>
        <begin position="326"/>
        <end position="397"/>
    </location>
</feature>
<gene>
    <name evidence="12" type="ORF">C0Q70_05088</name>
</gene>
<dbReference type="GO" id="GO:0005634">
    <property type="term" value="C:nucleus"/>
    <property type="evidence" value="ECO:0007669"/>
    <property type="project" value="UniProtKB-SubCell"/>
</dbReference>
<dbReference type="PANTHER" id="PTHR46105">
    <property type="entry name" value="AGAP004733-PA"/>
    <property type="match status" value="1"/>
</dbReference>
<evidence type="ECO:0000256" key="7">
    <source>
        <dbReference type="ARBA" id="ARBA00023125"/>
    </source>
</evidence>
<evidence type="ECO:0000256" key="1">
    <source>
        <dbReference type="ARBA" id="ARBA00004123"/>
    </source>
</evidence>
<dbReference type="CDD" id="cd18186">
    <property type="entry name" value="BTB_POZ_ZBTB_KLHL-like"/>
    <property type="match status" value="1"/>
</dbReference>
<reference evidence="12 13" key="1">
    <citation type="submission" date="2018-04" db="EMBL/GenBank/DDBJ databases">
        <title>The genome of golden apple snail Pomacea canaliculata provides insight into stress tolerance and invasive adaptation.</title>
        <authorList>
            <person name="Liu C."/>
            <person name="Liu B."/>
            <person name="Ren Y."/>
            <person name="Zhang Y."/>
            <person name="Wang H."/>
            <person name="Li S."/>
            <person name="Jiang F."/>
            <person name="Yin L."/>
            <person name="Zhang G."/>
            <person name="Qian W."/>
            <person name="Fan W."/>
        </authorList>
    </citation>
    <scope>NUCLEOTIDE SEQUENCE [LARGE SCALE GENOMIC DNA]</scope>
    <source>
        <strain evidence="12">SZHN2017</strain>
        <tissue evidence="12">Muscle</tissue>
    </source>
</reference>
<organism evidence="12 13">
    <name type="scientific">Pomacea canaliculata</name>
    <name type="common">Golden apple snail</name>
    <dbReference type="NCBI Taxonomy" id="400727"/>
    <lineage>
        <taxon>Eukaryota</taxon>
        <taxon>Metazoa</taxon>
        <taxon>Spiralia</taxon>
        <taxon>Lophotrochozoa</taxon>
        <taxon>Mollusca</taxon>
        <taxon>Gastropoda</taxon>
        <taxon>Caenogastropoda</taxon>
        <taxon>Architaenioglossa</taxon>
        <taxon>Ampullarioidea</taxon>
        <taxon>Ampullariidae</taxon>
        <taxon>Pomacea</taxon>
    </lineage>
</organism>
<feature type="compositionally biased region" description="Polar residues" evidence="10">
    <location>
        <begin position="58"/>
        <end position="78"/>
    </location>
</feature>
<keyword evidence="8" id="KW-0804">Transcription</keyword>
<feature type="region of interest" description="Disordered" evidence="10">
    <location>
        <begin position="207"/>
        <end position="233"/>
    </location>
</feature>
<keyword evidence="13" id="KW-1185">Reference proteome</keyword>
<comment type="subcellular location">
    <subcellularLocation>
        <location evidence="1">Nucleus</location>
    </subcellularLocation>
</comment>
<feature type="compositionally biased region" description="Low complexity" evidence="10">
    <location>
        <begin position="207"/>
        <end position="226"/>
    </location>
</feature>
<dbReference type="InterPro" id="IPR050457">
    <property type="entry name" value="ZnFinger_BTB_dom_contain"/>
</dbReference>
<dbReference type="PROSITE" id="PS50097">
    <property type="entry name" value="BTB"/>
    <property type="match status" value="1"/>
</dbReference>
<keyword evidence="2" id="KW-0479">Metal-binding</keyword>
<dbReference type="Proteomes" id="UP000245119">
    <property type="component" value="Linkage Group LG3"/>
</dbReference>
<dbReference type="EMBL" id="PZQS01000003">
    <property type="protein sequence ID" value="PVD33827.1"/>
    <property type="molecule type" value="Genomic_DNA"/>
</dbReference>
<keyword evidence="4" id="KW-0863">Zinc-finger</keyword>
<dbReference type="InterPro" id="IPR011333">
    <property type="entry name" value="SKP1/BTB/POZ_sf"/>
</dbReference>
<protein>
    <recommendedName>
        <fullName evidence="11">BTB domain-containing protein</fullName>
    </recommendedName>
</protein>
<evidence type="ECO:0000256" key="10">
    <source>
        <dbReference type="SAM" id="MobiDB-lite"/>
    </source>
</evidence>
<feature type="region of interest" description="Disordered" evidence="10">
    <location>
        <begin position="57"/>
        <end position="92"/>
    </location>
</feature>
<dbReference type="SUPFAM" id="SSF54695">
    <property type="entry name" value="POZ domain"/>
    <property type="match status" value="1"/>
</dbReference>
<dbReference type="AlphaFoldDB" id="A0A2T7PKB9"/>
<proteinExistence type="predicted"/>
<evidence type="ECO:0000259" key="11">
    <source>
        <dbReference type="PROSITE" id="PS50097"/>
    </source>
</evidence>
<evidence type="ECO:0000256" key="9">
    <source>
        <dbReference type="ARBA" id="ARBA00023242"/>
    </source>
</evidence>
<keyword evidence="7" id="KW-0238">DNA-binding</keyword>
<evidence type="ECO:0000313" key="12">
    <source>
        <dbReference type="EMBL" id="PVD33827.1"/>
    </source>
</evidence>
<evidence type="ECO:0000256" key="5">
    <source>
        <dbReference type="ARBA" id="ARBA00022833"/>
    </source>
</evidence>
<evidence type="ECO:0000256" key="3">
    <source>
        <dbReference type="ARBA" id="ARBA00022737"/>
    </source>
</evidence>
<dbReference type="GO" id="GO:0000981">
    <property type="term" value="F:DNA-binding transcription factor activity, RNA polymerase II-specific"/>
    <property type="evidence" value="ECO:0007669"/>
    <property type="project" value="TreeGrafter"/>
</dbReference>